<accession>E3SNW0</accession>
<evidence type="ECO:0000313" key="3">
    <source>
        <dbReference type="Proteomes" id="UP000006532"/>
    </source>
</evidence>
<dbReference type="KEGG" id="vg:10329412"/>
<evidence type="ECO:0000313" key="2">
    <source>
        <dbReference type="EMBL" id="ADO98911.1"/>
    </source>
</evidence>
<dbReference type="RefSeq" id="YP_004325023.1">
    <property type="nucleotide sequence ID" value="NC_015290.1"/>
</dbReference>
<sequence length="194" mass="19672">MPLWGKTASSAENKPKWLPEDENSDYNKATVYADTSGWVVAPGTANSGSDNVNAQPEVLACIGGLSTTLAAPTVTKIRIVQSSIAAGSRTITAEVTWDEKVTVAGSPQVVVANGNEGTGSGRGPHTLTYTATGSTANRKRFTVASQTVAENDVLTLGGANITLNSGTITDTADGSTAASLVLSGETAVTLTVSA</sequence>
<proteinExistence type="predicted"/>
<feature type="region of interest" description="Disordered" evidence="1">
    <location>
        <begin position="1"/>
        <end position="23"/>
    </location>
</feature>
<organism evidence="2 3">
    <name type="scientific">Prochlorococcus phage P-SSM7</name>
    <dbReference type="NCBI Taxonomy" id="445688"/>
    <lineage>
        <taxon>Viruses</taxon>
        <taxon>Duplodnaviria</taxon>
        <taxon>Heunggongvirae</taxon>
        <taxon>Uroviricota</taxon>
        <taxon>Caudoviricetes</taxon>
        <taxon>Pantevenvirales</taxon>
        <taxon>Kyanoviridae</taxon>
        <taxon>Palaemonvirus</taxon>
        <taxon>Palaemonvirus pssm7</taxon>
    </lineage>
</organism>
<reference evidence="2 3" key="1">
    <citation type="journal article" date="2010" name="Environ. Microbiol.">
        <title>Genomic analysis of oceanic cyanobacterial myoviruses compared with T4-like myoviruses from diverse hosts and environments.</title>
        <authorList>
            <person name="Sullivan M.B."/>
            <person name="Huang K.H."/>
            <person name="Ignacio-Espinoza J.C."/>
            <person name="Berlin A.M."/>
            <person name="Kelly L."/>
            <person name="Weigele P.R."/>
            <person name="DeFrancesco A.S."/>
            <person name="Kern S.E."/>
            <person name="Thompson L.R."/>
            <person name="Young S."/>
            <person name="Yandava C."/>
            <person name="Fu R."/>
            <person name="Krastins B."/>
            <person name="Chase M."/>
            <person name="Sarracino D."/>
            <person name="Osburne M.S."/>
            <person name="Henn M.R."/>
            <person name="Chisholm S.W."/>
        </authorList>
    </citation>
    <scope>NUCLEOTIDE SEQUENCE [LARGE SCALE GENOMIC DNA]</scope>
    <source>
        <strain evidence="2">NATL1A-15</strain>
    </source>
</reference>
<name>E3SNW0_9CAUD</name>
<dbReference type="Proteomes" id="UP000006532">
    <property type="component" value="Segment"/>
</dbReference>
<evidence type="ECO:0000256" key="1">
    <source>
        <dbReference type="SAM" id="MobiDB-lite"/>
    </source>
</evidence>
<gene>
    <name evidence="2" type="ORF">PSSM7_196</name>
</gene>
<dbReference type="GeneID" id="10329412"/>
<dbReference type="EMBL" id="GU071103">
    <property type="protein sequence ID" value="ADO98911.1"/>
    <property type="molecule type" value="Genomic_DNA"/>
</dbReference>
<protein>
    <submittedName>
        <fullName evidence="2">S-layer domain protein</fullName>
    </submittedName>
</protein>
<keyword evidence="3" id="KW-1185">Reference proteome</keyword>